<dbReference type="Gene3D" id="3.30.900.20">
    <property type="match status" value="1"/>
</dbReference>
<comment type="caution">
    <text evidence="1">The sequence shown here is derived from an EMBL/GenBank/DDBJ whole genome shotgun (WGS) entry which is preliminary data.</text>
</comment>
<organism evidence="1 2">
    <name type="scientific">Coregonus suidteri</name>
    <dbReference type="NCBI Taxonomy" id="861788"/>
    <lineage>
        <taxon>Eukaryota</taxon>
        <taxon>Metazoa</taxon>
        <taxon>Chordata</taxon>
        <taxon>Craniata</taxon>
        <taxon>Vertebrata</taxon>
        <taxon>Euteleostomi</taxon>
        <taxon>Actinopterygii</taxon>
        <taxon>Neopterygii</taxon>
        <taxon>Teleostei</taxon>
        <taxon>Protacanthopterygii</taxon>
        <taxon>Salmoniformes</taxon>
        <taxon>Salmonidae</taxon>
        <taxon>Coregoninae</taxon>
        <taxon>Coregonus</taxon>
    </lineage>
</organism>
<dbReference type="GO" id="GO:0005634">
    <property type="term" value="C:nucleus"/>
    <property type="evidence" value="ECO:0007669"/>
    <property type="project" value="InterPro"/>
</dbReference>
<dbReference type="InterPro" id="IPR053729">
    <property type="entry name" value="MAD2L1BP_domain_sf"/>
</dbReference>
<proteinExistence type="predicted"/>
<accession>A0AAN8L147</accession>
<dbReference type="PANTHER" id="PTHR15681">
    <property type="entry name" value="MAD2L1-BINDING PROTEIN"/>
    <property type="match status" value="1"/>
</dbReference>
<dbReference type="Pfam" id="PF06581">
    <property type="entry name" value="p31comet"/>
    <property type="match status" value="1"/>
</dbReference>
<name>A0AAN8L147_9TELE</name>
<evidence type="ECO:0000313" key="2">
    <source>
        <dbReference type="Proteomes" id="UP001356427"/>
    </source>
</evidence>
<gene>
    <name evidence="1" type="ORF">J4Q44_G00274900</name>
</gene>
<dbReference type="InterPro" id="IPR009511">
    <property type="entry name" value="MAD1/Cdc20-bound-Mad2-bd"/>
</dbReference>
<evidence type="ECO:0000313" key="1">
    <source>
        <dbReference type="EMBL" id="KAK6301437.1"/>
    </source>
</evidence>
<dbReference type="GO" id="GO:0007096">
    <property type="term" value="P:regulation of exit from mitosis"/>
    <property type="evidence" value="ECO:0007669"/>
    <property type="project" value="InterPro"/>
</dbReference>
<sequence length="108" mass="12272">MTSWCTLRTDSKLPCRMRWWWVGGPVSPPQEAWTGGGASVPSKTLRRFLQQLEVLFSLSLVPRVLLLLGGSLLPKELYEVNMEEVILSAGDRSLRISFCLRHLFRTVV</sequence>
<dbReference type="PANTHER" id="PTHR15681:SF1">
    <property type="entry name" value="MAD2L1-BINDING PROTEIN"/>
    <property type="match status" value="1"/>
</dbReference>
<dbReference type="EMBL" id="JAGTTL010000026">
    <property type="protein sequence ID" value="KAK6301437.1"/>
    <property type="molecule type" value="Genomic_DNA"/>
</dbReference>
<dbReference type="Proteomes" id="UP001356427">
    <property type="component" value="Unassembled WGS sequence"/>
</dbReference>
<protein>
    <submittedName>
        <fullName evidence="1">Uncharacterized protein</fullName>
    </submittedName>
</protein>
<keyword evidence="2" id="KW-1185">Reference proteome</keyword>
<reference evidence="1 2" key="1">
    <citation type="submission" date="2021-04" db="EMBL/GenBank/DDBJ databases">
        <authorList>
            <person name="De Guttry C."/>
            <person name="Zahm M."/>
            <person name="Klopp C."/>
            <person name="Cabau C."/>
            <person name="Louis A."/>
            <person name="Berthelot C."/>
            <person name="Parey E."/>
            <person name="Roest Crollius H."/>
            <person name="Montfort J."/>
            <person name="Robinson-Rechavi M."/>
            <person name="Bucao C."/>
            <person name="Bouchez O."/>
            <person name="Gislard M."/>
            <person name="Lluch J."/>
            <person name="Milhes M."/>
            <person name="Lampietro C."/>
            <person name="Lopez Roques C."/>
            <person name="Donnadieu C."/>
            <person name="Braasch I."/>
            <person name="Desvignes T."/>
            <person name="Postlethwait J."/>
            <person name="Bobe J."/>
            <person name="Wedekind C."/>
            <person name="Guiguen Y."/>
        </authorList>
    </citation>
    <scope>NUCLEOTIDE SEQUENCE [LARGE SCALE GENOMIC DNA]</scope>
    <source>
        <strain evidence="1">Cs_M1</strain>
        <tissue evidence="1">Blood</tissue>
    </source>
</reference>
<dbReference type="AlphaFoldDB" id="A0AAN8L147"/>